<dbReference type="EMBL" id="JBBHJY010000006">
    <property type="protein sequence ID" value="MEJ6010780.1"/>
    <property type="molecule type" value="Genomic_DNA"/>
</dbReference>
<comment type="similarity">
    <text evidence="5 6">Belongs to the autoinducer synthase family.</text>
</comment>
<dbReference type="SUPFAM" id="SSF55729">
    <property type="entry name" value="Acyl-CoA N-acyltransferases (Nat)"/>
    <property type="match status" value="1"/>
</dbReference>
<organism evidence="7 8">
    <name type="scientific">Novosphingobium aquae</name>
    <dbReference type="NCBI Taxonomy" id="3133435"/>
    <lineage>
        <taxon>Bacteria</taxon>
        <taxon>Pseudomonadati</taxon>
        <taxon>Pseudomonadota</taxon>
        <taxon>Alphaproteobacteria</taxon>
        <taxon>Sphingomonadales</taxon>
        <taxon>Sphingomonadaceae</taxon>
        <taxon>Novosphingobium</taxon>
    </lineage>
</organism>
<keyword evidence="8" id="KW-1185">Reference proteome</keyword>
<reference evidence="7 8" key="1">
    <citation type="submission" date="2024-03" db="EMBL/GenBank/DDBJ databases">
        <authorList>
            <person name="Jo J.-H."/>
        </authorList>
    </citation>
    <scope>NUCLEOTIDE SEQUENCE [LARGE SCALE GENOMIC DNA]</scope>
    <source>
        <strain evidence="7 8">AS3R-12</strain>
    </source>
</reference>
<protein>
    <recommendedName>
        <fullName evidence="6">Acyl-homoserine-lactone synthase</fullName>
        <ecNumber evidence="6">2.3.1.184</ecNumber>
    </recommendedName>
    <alternativeName>
        <fullName evidence="6">Autoinducer synthesis protein</fullName>
    </alternativeName>
</protein>
<evidence type="ECO:0000256" key="4">
    <source>
        <dbReference type="ARBA" id="ARBA00022929"/>
    </source>
</evidence>
<evidence type="ECO:0000256" key="3">
    <source>
        <dbReference type="ARBA" id="ARBA00022691"/>
    </source>
</evidence>
<keyword evidence="3 6" id="KW-0949">S-adenosyl-L-methionine</keyword>
<dbReference type="Proteomes" id="UP001379235">
    <property type="component" value="Unassembled WGS sequence"/>
</dbReference>
<proteinExistence type="inferred from homology"/>
<accession>A0ABU8SA90</accession>
<keyword evidence="1 5" id="KW-0673">Quorum sensing</keyword>
<dbReference type="EC" id="2.3.1.184" evidence="6"/>
<dbReference type="RefSeq" id="WP_339967582.1">
    <property type="nucleotide sequence ID" value="NZ_JBBHJY010000006.1"/>
</dbReference>
<dbReference type="Pfam" id="PF00765">
    <property type="entry name" value="Autoind_synth"/>
    <property type="match status" value="1"/>
</dbReference>
<keyword evidence="2 6" id="KW-0808">Transferase</keyword>
<dbReference type="InterPro" id="IPR001690">
    <property type="entry name" value="Autoind_synthase"/>
</dbReference>
<dbReference type="InterPro" id="IPR016181">
    <property type="entry name" value="Acyl_CoA_acyltransferase"/>
</dbReference>
<gene>
    <name evidence="7" type="ORF">WG900_12730</name>
</gene>
<evidence type="ECO:0000256" key="5">
    <source>
        <dbReference type="PROSITE-ProRule" id="PRU00533"/>
    </source>
</evidence>
<evidence type="ECO:0000256" key="6">
    <source>
        <dbReference type="RuleBase" id="RU361135"/>
    </source>
</evidence>
<comment type="catalytic activity">
    <reaction evidence="6">
        <text>a fatty acyl-[ACP] + S-adenosyl-L-methionine = an N-acyl-L-homoserine lactone + S-methyl-5'-thioadenosine + holo-[ACP] + H(+)</text>
        <dbReference type="Rhea" id="RHEA:10096"/>
        <dbReference type="Rhea" id="RHEA-COMP:9685"/>
        <dbReference type="Rhea" id="RHEA-COMP:14125"/>
        <dbReference type="ChEBI" id="CHEBI:15378"/>
        <dbReference type="ChEBI" id="CHEBI:17509"/>
        <dbReference type="ChEBI" id="CHEBI:55474"/>
        <dbReference type="ChEBI" id="CHEBI:59789"/>
        <dbReference type="ChEBI" id="CHEBI:64479"/>
        <dbReference type="ChEBI" id="CHEBI:138651"/>
        <dbReference type="EC" id="2.3.1.184"/>
    </reaction>
</comment>
<evidence type="ECO:0000313" key="8">
    <source>
        <dbReference type="Proteomes" id="UP001379235"/>
    </source>
</evidence>
<evidence type="ECO:0000256" key="1">
    <source>
        <dbReference type="ARBA" id="ARBA00022654"/>
    </source>
</evidence>
<dbReference type="PROSITE" id="PS51187">
    <property type="entry name" value="AUTOINDUCER_SYNTH_2"/>
    <property type="match status" value="1"/>
</dbReference>
<dbReference type="PRINTS" id="PR01549">
    <property type="entry name" value="AUTOINDCRSYN"/>
</dbReference>
<keyword evidence="4 5" id="KW-0071">Autoinducer synthesis</keyword>
<evidence type="ECO:0000313" key="7">
    <source>
        <dbReference type="EMBL" id="MEJ6010780.1"/>
    </source>
</evidence>
<dbReference type="PANTHER" id="PTHR39322:SF1">
    <property type="entry name" value="ISOVALERYL-HOMOSERINE LACTONE SYNTHASE"/>
    <property type="match status" value="1"/>
</dbReference>
<name>A0ABU8SA90_9SPHN</name>
<comment type="caution">
    <text evidence="7">The sequence shown here is derived from an EMBL/GenBank/DDBJ whole genome shotgun (WGS) entry which is preliminary data.</text>
</comment>
<evidence type="ECO:0000256" key="2">
    <source>
        <dbReference type="ARBA" id="ARBA00022679"/>
    </source>
</evidence>
<sequence>MHPELLPAISSQEYPAIRAMFEARKRVFVDLLKWDVPVLAGRYEIDQFDTEEAEYLVLVDEEGAHRASARLLPTDGPHILADLYPFLCQSHLPKGPRTREITRFCLEPSLRAPDRRRARNQLVTALVEHALRAGISDFTGVATVSWFRQIEGFGWDCRALGEPVEIGGSSLVGLHIRIDAETPVALSRTGINSLLTCRLPIPGGMQ</sequence>
<dbReference type="Gene3D" id="3.40.630.30">
    <property type="match status" value="1"/>
</dbReference>
<dbReference type="PANTHER" id="PTHR39322">
    <property type="entry name" value="ACYL-HOMOSERINE-LACTONE SYNTHASE"/>
    <property type="match status" value="1"/>
</dbReference>